<evidence type="ECO:0000313" key="2">
    <source>
        <dbReference type="EMBL" id="UJO18703.1"/>
    </source>
</evidence>
<dbReference type="AlphaFoldDB" id="A0A9Q8PA57"/>
<dbReference type="RefSeq" id="XP_047763069.1">
    <property type="nucleotide sequence ID" value="XM_047906361.1"/>
</dbReference>
<dbReference type="OrthoDB" id="5344687at2759"/>
<proteinExistence type="predicted"/>
<keyword evidence="3" id="KW-1185">Reference proteome</keyword>
<feature type="compositionally biased region" description="Basic and acidic residues" evidence="1">
    <location>
        <begin position="153"/>
        <end position="163"/>
    </location>
</feature>
<dbReference type="EMBL" id="CP090168">
    <property type="protein sequence ID" value="UJO18703.1"/>
    <property type="molecule type" value="Genomic_DNA"/>
</dbReference>
<feature type="compositionally biased region" description="Basic and acidic residues" evidence="1">
    <location>
        <begin position="100"/>
        <end position="109"/>
    </location>
</feature>
<feature type="compositionally biased region" description="Polar residues" evidence="1">
    <location>
        <begin position="35"/>
        <end position="50"/>
    </location>
</feature>
<feature type="region of interest" description="Disordered" evidence="1">
    <location>
        <begin position="86"/>
        <end position="166"/>
    </location>
</feature>
<dbReference type="Proteomes" id="UP000756132">
    <property type="component" value="Chromosome 6"/>
</dbReference>
<dbReference type="PANTHER" id="PTHR42089">
    <property type="entry name" value="YALI0F09427P"/>
    <property type="match status" value="1"/>
</dbReference>
<gene>
    <name evidence="2" type="ORF">CLAFUR5_07213</name>
</gene>
<name>A0A9Q8PA57_PASFU</name>
<accession>A0A9Q8PA57</accession>
<reference evidence="2" key="1">
    <citation type="submission" date="2021-12" db="EMBL/GenBank/DDBJ databases">
        <authorList>
            <person name="Zaccaron A."/>
            <person name="Stergiopoulos I."/>
        </authorList>
    </citation>
    <scope>NUCLEOTIDE SEQUENCE</scope>
    <source>
        <strain evidence="2">Race5_Kim</strain>
    </source>
</reference>
<organism evidence="2 3">
    <name type="scientific">Passalora fulva</name>
    <name type="common">Tomato leaf mold</name>
    <name type="synonym">Cladosporium fulvum</name>
    <dbReference type="NCBI Taxonomy" id="5499"/>
    <lineage>
        <taxon>Eukaryota</taxon>
        <taxon>Fungi</taxon>
        <taxon>Dikarya</taxon>
        <taxon>Ascomycota</taxon>
        <taxon>Pezizomycotina</taxon>
        <taxon>Dothideomycetes</taxon>
        <taxon>Dothideomycetidae</taxon>
        <taxon>Mycosphaerellales</taxon>
        <taxon>Mycosphaerellaceae</taxon>
        <taxon>Fulvia</taxon>
    </lineage>
</organism>
<sequence length="182" mass="19663">MNGDRSHPLLQQTALSVNPFIDLPKAPTLPHNYASLPSTLPPSTLNSAPAPSNPELPAYVTSSSGFAAHPRTIIAQNKSLLEQIEKQRKDAQKQVQKWEQSIRDRELAEKRRKAPGYLDTGIALLQPEKPKAEMGEASSKNLMDEPAPAEVDGAARRGDKDGSDLGVAMDRAFGALGRSEMG</sequence>
<feature type="region of interest" description="Disordered" evidence="1">
    <location>
        <begin position="26"/>
        <end position="63"/>
    </location>
</feature>
<dbReference type="GeneID" id="71987091"/>
<reference evidence="2" key="2">
    <citation type="journal article" date="2022" name="Microb. Genom.">
        <title>A chromosome-scale genome assembly of the tomato pathogen Cladosporium fulvum reveals a compartmentalized genome architecture and the presence of a dispensable chromosome.</title>
        <authorList>
            <person name="Zaccaron A.Z."/>
            <person name="Chen L.H."/>
            <person name="Samaras A."/>
            <person name="Stergiopoulos I."/>
        </authorList>
    </citation>
    <scope>NUCLEOTIDE SEQUENCE</scope>
    <source>
        <strain evidence="2">Race5_Kim</strain>
    </source>
</reference>
<dbReference type="KEGG" id="ffu:CLAFUR5_07213"/>
<dbReference type="PANTHER" id="PTHR42089:SF1">
    <property type="entry name" value="YALI0F09427P"/>
    <property type="match status" value="1"/>
</dbReference>
<evidence type="ECO:0000256" key="1">
    <source>
        <dbReference type="SAM" id="MobiDB-lite"/>
    </source>
</evidence>
<protein>
    <submittedName>
        <fullName evidence="2">Uncharacterized protein</fullName>
    </submittedName>
</protein>
<evidence type="ECO:0000313" key="3">
    <source>
        <dbReference type="Proteomes" id="UP000756132"/>
    </source>
</evidence>